<evidence type="ECO:0000256" key="1">
    <source>
        <dbReference type="ARBA" id="ARBA00022705"/>
    </source>
</evidence>
<keyword evidence="1" id="KW-0235">DNA replication</keyword>
<dbReference type="AlphaFoldDB" id="A0A0F9CQW4"/>
<sequence>MHNQPPHNSAAVDLSITFHPEIPNPVDLHPLDQEILELTHDLPHLPLLVNPEVLAKLRGPSSSVHTLETSDRNPHDGSERPYTRTLSTDLPDPDERQDMTYRGYLLKPRIDSYVRAREIYAHADGGFSGKFSSRLQQCRKFAWFVQSSITNKLRVMSSRCKLRWCPICRDVSRMIVTNSVEEWLRLQQYPKMITLTLCHSDDPLQLQIDRIYKAFQLLRRRAFMEHRISGGVWFFQLKFNSATKQWHPHIHCLVAGKFLPQGELKTLWFKITGDSYVVDIRPVKDLEACSNEVARYATSPADVTAVDLDRAIEIYHATKHRRICGSWGSARSLTLKPTPLEDTGEWTKVADFFFINVKRQDDPAVATFWKCFQQGVPYEGPQLQKLTDVYREELAVYDSTNAQILSIQQFDHMVREGRKSNWTGWYAPLEKAP</sequence>
<evidence type="ECO:0000256" key="2">
    <source>
        <dbReference type="SAM" id="MobiDB-lite"/>
    </source>
</evidence>
<feature type="region of interest" description="Disordered" evidence="2">
    <location>
        <begin position="60"/>
        <end position="94"/>
    </location>
</feature>
<reference evidence="3" key="1">
    <citation type="journal article" date="2015" name="Nature">
        <title>Complex archaea that bridge the gap between prokaryotes and eukaryotes.</title>
        <authorList>
            <person name="Spang A."/>
            <person name="Saw J.H."/>
            <person name="Jorgensen S.L."/>
            <person name="Zaremba-Niedzwiedzka K."/>
            <person name="Martijn J."/>
            <person name="Lind A.E."/>
            <person name="van Eijk R."/>
            <person name="Schleper C."/>
            <person name="Guy L."/>
            <person name="Ettema T.J."/>
        </authorList>
    </citation>
    <scope>NUCLEOTIDE SEQUENCE</scope>
</reference>
<feature type="compositionally biased region" description="Basic and acidic residues" evidence="2">
    <location>
        <begin position="68"/>
        <end position="82"/>
    </location>
</feature>
<evidence type="ECO:0008006" key="4">
    <source>
        <dbReference type="Google" id="ProtNLM"/>
    </source>
</evidence>
<comment type="caution">
    <text evidence="3">The sequence shown here is derived from an EMBL/GenBank/DDBJ whole genome shotgun (WGS) entry which is preliminary data.</text>
</comment>
<dbReference type="EMBL" id="LAZR01032196">
    <property type="protein sequence ID" value="KKL51589.1"/>
    <property type="molecule type" value="Genomic_DNA"/>
</dbReference>
<proteinExistence type="predicted"/>
<organism evidence="3">
    <name type="scientific">marine sediment metagenome</name>
    <dbReference type="NCBI Taxonomy" id="412755"/>
    <lineage>
        <taxon>unclassified sequences</taxon>
        <taxon>metagenomes</taxon>
        <taxon>ecological metagenomes</taxon>
    </lineage>
</organism>
<evidence type="ECO:0000313" key="3">
    <source>
        <dbReference type="EMBL" id="KKL51589.1"/>
    </source>
</evidence>
<accession>A0A0F9CQW4</accession>
<dbReference type="GO" id="GO:0006260">
    <property type="term" value="P:DNA replication"/>
    <property type="evidence" value="ECO:0007669"/>
    <property type="project" value="UniProtKB-KW"/>
</dbReference>
<dbReference type="Pfam" id="PF01446">
    <property type="entry name" value="Rep_1"/>
    <property type="match status" value="1"/>
</dbReference>
<dbReference type="GO" id="GO:0003677">
    <property type="term" value="F:DNA binding"/>
    <property type="evidence" value="ECO:0007669"/>
    <property type="project" value="InterPro"/>
</dbReference>
<protein>
    <recommendedName>
        <fullName evidence="4">Replication protein</fullName>
    </recommendedName>
</protein>
<gene>
    <name evidence="3" type="ORF">LCGC14_2293980</name>
</gene>
<dbReference type="InterPro" id="IPR000989">
    <property type="entry name" value="Rep"/>
</dbReference>
<name>A0A0F9CQW4_9ZZZZ</name>